<feature type="compositionally biased region" description="Polar residues" evidence="1">
    <location>
        <begin position="1"/>
        <end position="16"/>
    </location>
</feature>
<evidence type="ECO:0000313" key="3">
    <source>
        <dbReference type="Proteomes" id="UP001390339"/>
    </source>
</evidence>
<feature type="region of interest" description="Disordered" evidence="1">
    <location>
        <begin position="1"/>
        <end position="24"/>
    </location>
</feature>
<evidence type="ECO:0000256" key="1">
    <source>
        <dbReference type="SAM" id="MobiDB-lite"/>
    </source>
</evidence>
<keyword evidence="3" id="KW-1185">Reference proteome</keyword>
<dbReference type="EMBL" id="JAPCWZ010000004">
    <property type="protein sequence ID" value="KAK8867446.1"/>
    <property type="molecule type" value="Genomic_DNA"/>
</dbReference>
<accession>A0ABR2ISW6</accession>
<comment type="caution">
    <text evidence="2">The sequence shown here is derived from an EMBL/GenBank/DDBJ whole genome shotgun (WGS) entry which is preliminary data.</text>
</comment>
<organism evidence="2 3">
    <name type="scientific">Apiospora arundinis</name>
    <dbReference type="NCBI Taxonomy" id="335852"/>
    <lineage>
        <taxon>Eukaryota</taxon>
        <taxon>Fungi</taxon>
        <taxon>Dikarya</taxon>
        <taxon>Ascomycota</taxon>
        <taxon>Pezizomycotina</taxon>
        <taxon>Sordariomycetes</taxon>
        <taxon>Xylariomycetidae</taxon>
        <taxon>Amphisphaeriales</taxon>
        <taxon>Apiosporaceae</taxon>
        <taxon>Apiospora</taxon>
    </lineage>
</organism>
<sequence>MTSGHSSRSIWTTPGYQQRGDGDENARQLLISAVTGANTGRSICQLQLLRPFHGTRRTVSDGGTIVDIIVPGKTP</sequence>
<gene>
    <name evidence="2" type="ORF">PGQ11_006024</name>
</gene>
<protein>
    <submittedName>
        <fullName evidence="2">Uncharacterized protein</fullName>
    </submittedName>
</protein>
<reference evidence="2 3" key="1">
    <citation type="journal article" date="2024" name="IMA Fungus">
        <title>Apiospora arundinis, a panoply of carbohydrate-active enzymes and secondary metabolites.</title>
        <authorList>
            <person name="Sorensen T."/>
            <person name="Petersen C."/>
            <person name="Muurmann A.T."/>
            <person name="Christiansen J.V."/>
            <person name="Brundto M.L."/>
            <person name="Overgaard C.K."/>
            <person name="Boysen A.T."/>
            <person name="Wollenberg R.D."/>
            <person name="Larsen T.O."/>
            <person name="Sorensen J.L."/>
            <person name="Nielsen K.L."/>
            <person name="Sondergaard T.E."/>
        </authorList>
    </citation>
    <scope>NUCLEOTIDE SEQUENCE [LARGE SCALE GENOMIC DNA]</scope>
    <source>
        <strain evidence="2 3">AAU 773</strain>
    </source>
</reference>
<proteinExistence type="predicted"/>
<name>A0ABR2ISW6_9PEZI</name>
<evidence type="ECO:0000313" key="2">
    <source>
        <dbReference type="EMBL" id="KAK8867446.1"/>
    </source>
</evidence>
<dbReference type="Proteomes" id="UP001390339">
    <property type="component" value="Unassembled WGS sequence"/>
</dbReference>